<evidence type="ECO:0000256" key="6">
    <source>
        <dbReference type="SAM" id="MobiDB-lite"/>
    </source>
</evidence>
<evidence type="ECO:0000256" key="2">
    <source>
        <dbReference type="ARBA" id="ARBA00022448"/>
    </source>
</evidence>
<dbReference type="SUPFAM" id="SSF103473">
    <property type="entry name" value="MFS general substrate transporter"/>
    <property type="match status" value="1"/>
</dbReference>
<feature type="transmembrane region" description="Helical" evidence="7">
    <location>
        <begin position="290"/>
        <end position="310"/>
    </location>
</feature>
<evidence type="ECO:0000259" key="8">
    <source>
        <dbReference type="PROSITE" id="PS50850"/>
    </source>
</evidence>
<keyword evidence="3 7" id="KW-0812">Transmembrane</keyword>
<feature type="transmembrane region" description="Helical" evidence="7">
    <location>
        <begin position="380"/>
        <end position="401"/>
    </location>
</feature>
<dbReference type="PATRIC" id="fig|943816.4.peg.3081"/>
<feature type="transmembrane region" description="Helical" evidence="7">
    <location>
        <begin position="330"/>
        <end position="347"/>
    </location>
</feature>
<dbReference type="RefSeq" id="WP_069992272.1">
    <property type="nucleotide sequence ID" value="NZ_LJGV01000022.1"/>
</dbReference>
<protein>
    <submittedName>
        <fullName evidence="9">MFS transporter</fullName>
    </submittedName>
</protein>
<evidence type="ECO:0000256" key="4">
    <source>
        <dbReference type="ARBA" id="ARBA00022989"/>
    </source>
</evidence>
<dbReference type="InterPro" id="IPR050814">
    <property type="entry name" value="Myo-inositol_Transporter"/>
</dbReference>
<gene>
    <name evidence="9" type="ORF">AN217_17960</name>
</gene>
<dbReference type="AlphaFoldDB" id="A0A1E7K6B8"/>
<feature type="transmembrane region" description="Helical" evidence="7">
    <location>
        <begin position="197"/>
        <end position="220"/>
    </location>
</feature>
<evidence type="ECO:0000256" key="5">
    <source>
        <dbReference type="ARBA" id="ARBA00023136"/>
    </source>
</evidence>
<sequence>MMAQPPSVTGSAGSRGAPGVRGVADIVALIDGLKVVSGRARLSWYLAFGGLFLDAYANAALSAGLGPMTDQMHLSSTQISVLTATAPFLAILFNPVGGWVATRIGRVPPLLAAKVFAVAGALLAAFSGDFTTVWLGRVLVGVAYGVDFAVAMALLAEYTPKASSGRLNLWQAVWYVATTSNLALALGFYHLDVGQDIWRWSLGSAGVIAAVLLLLQWAFLVESPAWLASKGRLEEAVRNLRRIYGLTATVAAPGPGTTAAPGAGADSGQRTVGFREAGVLFRGAYLQRTVLSSVISLAQALQYFAVGWYLPVISLTIFGESFEKATVGSMVFNAVGIAGGLASAFFGRRLGLRMSSAWGFGGVCAALLLMGLTFGKAPLVVAFCLPVCFILCHSAGPGANGKSIAALSYTSDVRALGTGVTGMIGSFGSVVGLYLFPQIKEAMGLGDTFLMLSVVPLLGMLTCLLVKWDPTRAAASPDELPTSADPAGVPLPPGTPVRAGEGQP</sequence>
<dbReference type="PROSITE" id="PS50850">
    <property type="entry name" value="MFS"/>
    <property type="match status" value="1"/>
</dbReference>
<dbReference type="GO" id="GO:0005886">
    <property type="term" value="C:plasma membrane"/>
    <property type="evidence" value="ECO:0007669"/>
    <property type="project" value="UniProtKB-SubCell"/>
</dbReference>
<keyword evidence="4 7" id="KW-1133">Transmembrane helix</keyword>
<keyword evidence="5 7" id="KW-0472">Membrane</keyword>
<feature type="transmembrane region" description="Helical" evidence="7">
    <location>
        <begin position="109"/>
        <end position="128"/>
    </location>
</feature>
<dbReference type="EMBL" id="LJGV01000022">
    <property type="protein sequence ID" value="OEU99386.1"/>
    <property type="molecule type" value="Genomic_DNA"/>
</dbReference>
<evidence type="ECO:0000256" key="3">
    <source>
        <dbReference type="ARBA" id="ARBA00022692"/>
    </source>
</evidence>
<organism evidence="9 10">
    <name type="scientific">Streptomyces qinglanensis</name>
    <dbReference type="NCBI Taxonomy" id="943816"/>
    <lineage>
        <taxon>Bacteria</taxon>
        <taxon>Bacillati</taxon>
        <taxon>Actinomycetota</taxon>
        <taxon>Actinomycetes</taxon>
        <taxon>Kitasatosporales</taxon>
        <taxon>Streptomycetaceae</taxon>
        <taxon>Streptomyces</taxon>
    </lineage>
</organism>
<comment type="caution">
    <text evidence="9">The sequence shown here is derived from an EMBL/GenBank/DDBJ whole genome shotgun (WGS) entry which is preliminary data.</text>
</comment>
<evidence type="ECO:0000313" key="9">
    <source>
        <dbReference type="EMBL" id="OEU99386.1"/>
    </source>
</evidence>
<dbReference type="PANTHER" id="PTHR48020">
    <property type="entry name" value="PROTON MYO-INOSITOL COTRANSPORTER"/>
    <property type="match status" value="1"/>
</dbReference>
<feature type="domain" description="Major facilitator superfamily (MFS) profile" evidence="8">
    <location>
        <begin position="43"/>
        <end position="471"/>
    </location>
</feature>
<feature type="region of interest" description="Disordered" evidence="6">
    <location>
        <begin position="474"/>
        <end position="504"/>
    </location>
</feature>
<evidence type="ECO:0000256" key="1">
    <source>
        <dbReference type="ARBA" id="ARBA00004651"/>
    </source>
</evidence>
<dbReference type="Pfam" id="PF00083">
    <property type="entry name" value="Sugar_tr"/>
    <property type="match status" value="1"/>
</dbReference>
<dbReference type="Proteomes" id="UP000175829">
    <property type="component" value="Unassembled WGS sequence"/>
</dbReference>
<comment type="subcellular location">
    <subcellularLocation>
        <location evidence="1">Cell membrane</location>
        <topology evidence="1">Multi-pass membrane protein</topology>
    </subcellularLocation>
</comment>
<feature type="transmembrane region" description="Helical" evidence="7">
    <location>
        <begin position="167"/>
        <end position="191"/>
    </location>
</feature>
<proteinExistence type="predicted"/>
<dbReference type="InterPro" id="IPR020846">
    <property type="entry name" value="MFS_dom"/>
</dbReference>
<evidence type="ECO:0000256" key="7">
    <source>
        <dbReference type="SAM" id="Phobius"/>
    </source>
</evidence>
<feature type="transmembrane region" description="Helical" evidence="7">
    <location>
        <begin position="413"/>
        <end position="436"/>
    </location>
</feature>
<dbReference type="Gene3D" id="1.20.1250.20">
    <property type="entry name" value="MFS general substrate transporter like domains"/>
    <property type="match status" value="1"/>
</dbReference>
<reference evidence="9 10" key="1">
    <citation type="journal article" date="2016" name="Front. Microbiol.">
        <title>Comparative Genomics Analysis of Streptomyces Species Reveals Their Adaptation to the Marine Environment and Their Diversity at the Genomic Level.</title>
        <authorList>
            <person name="Tian X."/>
            <person name="Zhang Z."/>
            <person name="Yang T."/>
            <person name="Chen M."/>
            <person name="Li J."/>
            <person name="Chen F."/>
            <person name="Yang J."/>
            <person name="Li W."/>
            <person name="Zhang B."/>
            <person name="Zhang Z."/>
            <person name="Wu J."/>
            <person name="Zhang C."/>
            <person name="Long L."/>
            <person name="Xiao J."/>
        </authorList>
    </citation>
    <scope>NUCLEOTIDE SEQUENCE [LARGE SCALE GENOMIC DNA]</scope>
    <source>
        <strain evidence="9 10">SCSIO M10379</strain>
    </source>
</reference>
<name>A0A1E7K6B8_9ACTN</name>
<feature type="transmembrane region" description="Helical" evidence="7">
    <location>
        <begin position="134"/>
        <end position="155"/>
    </location>
</feature>
<keyword evidence="2" id="KW-0813">Transport</keyword>
<dbReference type="GO" id="GO:0022857">
    <property type="term" value="F:transmembrane transporter activity"/>
    <property type="evidence" value="ECO:0007669"/>
    <property type="project" value="InterPro"/>
</dbReference>
<feature type="transmembrane region" description="Helical" evidence="7">
    <location>
        <begin position="42"/>
        <end position="61"/>
    </location>
</feature>
<dbReference type="InterPro" id="IPR036259">
    <property type="entry name" value="MFS_trans_sf"/>
</dbReference>
<feature type="transmembrane region" description="Helical" evidence="7">
    <location>
        <begin position="448"/>
        <end position="466"/>
    </location>
</feature>
<accession>A0A1E7K6B8</accession>
<feature type="transmembrane region" description="Helical" evidence="7">
    <location>
        <begin position="81"/>
        <end position="102"/>
    </location>
</feature>
<dbReference type="PANTHER" id="PTHR48020:SF12">
    <property type="entry name" value="PROTON MYO-INOSITOL COTRANSPORTER"/>
    <property type="match status" value="1"/>
</dbReference>
<dbReference type="InterPro" id="IPR005828">
    <property type="entry name" value="MFS_sugar_transport-like"/>
</dbReference>
<feature type="transmembrane region" description="Helical" evidence="7">
    <location>
        <begin position="354"/>
        <end position="374"/>
    </location>
</feature>
<evidence type="ECO:0000313" key="10">
    <source>
        <dbReference type="Proteomes" id="UP000175829"/>
    </source>
</evidence>